<keyword evidence="8" id="KW-1185">Reference proteome</keyword>
<accession>A0A8S1VV27</accession>
<evidence type="ECO:0000313" key="8">
    <source>
        <dbReference type="Proteomes" id="UP000689195"/>
    </source>
</evidence>
<sequence length="407" mass="48551">MSEFFQKITNFCRGKETKENDSDNEDQEIQKQPQIQIGDKFIQSNNSPSNSENLQSTNSDVQENQNMKNPQSQSPKIKNQQNQLFNQNQSENQNLESVFYSVQVQQKPQNFKPNSQSNIFKSQSFLDQKNQNLNYRESQINNQYPQNRIQQSTIILSPNKCIQQIQINKSLDFQQSYISNQPFNNKSINNSQPFYQETSNKQHWNYNIIDEENNNKIYNSQQFYQHNYQPNDNIQNNFYETSQLKKSNKTFDSFNSSQVLTEYQSCQDDLQSKAHTKQVKCEYCKNDINIQYFLLKCQHFYCQDCLKELLKNQSKVCYVYRCNCKKEIKLQLLFEKKDKQVETLKEKMLINQINALRVNLEQKQQYQLKNCRNKHCSFFTIIQKDLDQKYFYCPQCLDKQSDNSLNK</sequence>
<dbReference type="PROSITE" id="PS50089">
    <property type="entry name" value="ZF_RING_2"/>
    <property type="match status" value="1"/>
</dbReference>
<keyword evidence="3" id="KW-0862">Zinc</keyword>
<dbReference type="AlphaFoldDB" id="A0A8S1VV27"/>
<evidence type="ECO:0000256" key="3">
    <source>
        <dbReference type="ARBA" id="ARBA00022833"/>
    </source>
</evidence>
<gene>
    <name evidence="7" type="ORF">PPENT_87.1.T0730126</name>
</gene>
<evidence type="ECO:0000256" key="1">
    <source>
        <dbReference type="ARBA" id="ARBA00022723"/>
    </source>
</evidence>
<dbReference type="OrthoDB" id="313171at2759"/>
<proteinExistence type="predicted"/>
<dbReference type="EMBL" id="CAJJDO010000073">
    <property type="protein sequence ID" value="CAD8180045.1"/>
    <property type="molecule type" value="Genomic_DNA"/>
</dbReference>
<evidence type="ECO:0000313" key="7">
    <source>
        <dbReference type="EMBL" id="CAD8180045.1"/>
    </source>
</evidence>
<protein>
    <recommendedName>
        <fullName evidence="6">RING-type domain-containing protein</fullName>
    </recommendedName>
</protein>
<keyword evidence="1" id="KW-0479">Metal-binding</keyword>
<keyword evidence="2 4" id="KW-0863">Zinc-finger</keyword>
<dbReference type="GO" id="GO:0008270">
    <property type="term" value="F:zinc ion binding"/>
    <property type="evidence" value="ECO:0007669"/>
    <property type="project" value="UniProtKB-KW"/>
</dbReference>
<dbReference type="Proteomes" id="UP000689195">
    <property type="component" value="Unassembled WGS sequence"/>
</dbReference>
<evidence type="ECO:0000256" key="4">
    <source>
        <dbReference type="PROSITE-ProRule" id="PRU00175"/>
    </source>
</evidence>
<comment type="caution">
    <text evidence="7">The sequence shown here is derived from an EMBL/GenBank/DDBJ whole genome shotgun (WGS) entry which is preliminary data.</text>
</comment>
<dbReference type="Pfam" id="PF00097">
    <property type="entry name" value="zf-C3HC4"/>
    <property type="match status" value="1"/>
</dbReference>
<evidence type="ECO:0000256" key="5">
    <source>
        <dbReference type="SAM" id="MobiDB-lite"/>
    </source>
</evidence>
<feature type="domain" description="RING-type" evidence="6">
    <location>
        <begin position="281"/>
        <end position="321"/>
    </location>
</feature>
<feature type="region of interest" description="Disordered" evidence="5">
    <location>
        <begin position="1"/>
        <end position="78"/>
    </location>
</feature>
<name>A0A8S1VV27_9CILI</name>
<feature type="compositionally biased region" description="Polar residues" evidence="5">
    <location>
        <begin position="42"/>
        <end position="78"/>
    </location>
</feature>
<evidence type="ECO:0000259" key="6">
    <source>
        <dbReference type="PROSITE" id="PS50089"/>
    </source>
</evidence>
<dbReference type="InterPro" id="IPR018957">
    <property type="entry name" value="Znf_C3HC4_RING-type"/>
</dbReference>
<dbReference type="PROSITE" id="PS00518">
    <property type="entry name" value="ZF_RING_1"/>
    <property type="match status" value="1"/>
</dbReference>
<organism evidence="7 8">
    <name type="scientific">Paramecium pentaurelia</name>
    <dbReference type="NCBI Taxonomy" id="43138"/>
    <lineage>
        <taxon>Eukaryota</taxon>
        <taxon>Sar</taxon>
        <taxon>Alveolata</taxon>
        <taxon>Ciliophora</taxon>
        <taxon>Intramacronucleata</taxon>
        <taxon>Oligohymenophorea</taxon>
        <taxon>Peniculida</taxon>
        <taxon>Parameciidae</taxon>
        <taxon>Paramecium</taxon>
    </lineage>
</organism>
<dbReference type="InterPro" id="IPR001841">
    <property type="entry name" value="Znf_RING"/>
</dbReference>
<evidence type="ECO:0000256" key="2">
    <source>
        <dbReference type="ARBA" id="ARBA00022771"/>
    </source>
</evidence>
<dbReference type="CDD" id="cd16449">
    <property type="entry name" value="RING-HC"/>
    <property type="match status" value="1"/>
</dbReference>
<dbReference type="InterPro" id="IPR017907">
    <property type="entry name" value="Znf_RING_CS"/>
</dbReference>
<reference evidence="7" key="1">
    <citation type="submission" date="2021-01" db="EMBL/GenBank/DDBJ databases">
        <authorList>
            <consortium name="Genoscope - CEA"/>
            <person name="William W."/>
        </authorList>
    </citation>
    <scope>NUCLEOTIDE SEQUENCE</scope>
</reference>